<name>A0A4Q7PR40_9FIRM</name>
<keyword evidence="2" id="KW-1185">Reference proteome</keyword>
<organism evidence="1 2">
    <name type="scientific">Cuneatibacter caecimuris</name>
    <dbReference type="NCBI Taxonomy" id="1796618"/>
    <lineage>
        <taxon>Bacteria</taxon>
        <taxon>Bacillati</taxon>
        <taxon>Bacillota</taxon>
        <taxon>Clostridia</taxon>
        <taxon>Lachnospirales</taxon>
        <taxon>Lachnospiraceae</taxon>
        <taxon>Cuneatibacter</taxon>
    </lineage>
</organism>
<gene>
    <name evidence="1" type="ORF">EV209_0637</name>
</gene>
<evidence type="ECO:0000313" key="1">
    <source>
        <dbReference type="EMBL" id="RZT02518.1"/>
    </source>
</evidence>
<reference evidence="1 2" key="1">
    <citation type="submission" date="2019-02" db="EMBL/GenBank/DDBJ databases">
        <title>Genomic Encyclopedia of Type Strains, Phase IV (KMG-IV): sequencing the most valuable type-strain genomes for metagenomic binning, comparative biology and taxonomic classification.</title>
        <authorList>
            <person name="Goeker M."/>
        </authorList>
    </citation>
    <scope>NUCLEOTIDE SEQUENCE [LARGE SCALE GENOMIC DNA]</scope>
    <source>
        <strain evidence="1 2">DSM 29486</strain>
    </source>
</reference>
<dbReference type="AlphaFoldDB" id="A0A4Q7PR40"/>
<accession>A0A4Q7PR40</accession>
<proteinExistence type="predicted"/>
<dbReference type="Proteomes" id="UP000292927">
    <property type="component" value="Unassembled WGS sequence"/>
</dbReference>
<protein>
    <submittedName>
        <fullName evidence="1">Uncharacterized protein</fullName>
    </submittedName>
</protein>
<comment type="caution">
    <text evidence="1">The sequence shown here is derived from an EMBL/GenBank/DDBJ whole genome shotgun (WGS) entry which is preliminary data.</text>
</comment>
<sequence>MPFYAQTEESVGGLCLKMIGKEFEKDETCDL</sequence>
<evidence type="ECO:0000313" key="2">
    <source>
        <dbReference type="Proteomes" id="UP000292927"/>
    </source>
</evidence>
<dbReference type="EMBL" id="SGXF01000001">
    <property type="protein sequence ID" value="RZT02518.1"/>
    <property type="molecule type" value="Genomic_DNA"/>
</dbReference>